<keyword evidence="1" id="KW-0812">Transmembrane</keyword>
<gene>
    <name evidence="2" type="ORF">DSM106972_018480</name>
</gene>
<keyword evidence="3" id="KW-1185">Reference proteome</keyword>
<reference evidence="2" key="2">
    <citation type="journal article" date="2019" name="Genome Biol. Evol.">
        <title>Day and night: Metabolic profiles and evolutionary relationships of six axenic non-marine cyanobacteria.</title>
        <authorList>
            <person name="Will S.E."/>
            <person name="Henke P."/>
            <person name="Boedeker C."/>
            <person name="Huang S."/>
            <person name="Brinkmann H."/>
            <person name="Rohde M."/>
            <person name="Jarek M."/>
            <person name="Friedl T."/>
            <person name="Seufert S."/>
            <person name="Schumacher M."/>
            <person name="Overmann J."/>
            <person name="Neumann-Schaal M."/>
            <person name="Petersen J."/>
        </authorList>
    </citation>
    <scope>NUCLEOTIDE SEQUENCE [LARGE SCALE GENOMIC DNA]</scope>
    <source>
        <strain evidence="2">PCC 7102</strain>
    </source>
</reference>
<feature type="transmembrane region" description="Helical" evidence="1">
    <location>
        <begin position="342"/>
        <end position="360"/>
    </location>
</feature>
<proteinExistence type="predicted"/>
<feature type="transmembrane region" description="Helical" evidence="1">
    <location>
        <begin position="407"/>
        <end position="425"/>
    </location>
</feature>
<feature type="transmembrane region" description="Helical" evidence="1">
    <location>
        <begin position="432"/>
        <end position="451"/>
    </location>
</feature>
<keyword evidence="1" id="KW-1133">Transmembrane helix</keyword>
<dbReference type="EMBL" id="RSCL01000004">
    <property type="protein sequence ID" value="RUT07588.1"/>
    <property type="molecule type" value="Genomic_DNA"/>
</dbReference>
<dbReference type="RefSeq" id="WP_233787712.1">
    <property type="nucleotide sequence ID" value="NZ_RSCL01000004.1"/>
</dbReference>
<dbReference type="AlphaFoldDB" id="A0A433VN80"/>
<feature type="transmembrane region" description="Helical" evidence="1">
    <location>
        <begin position="219"/>
        <end position="239"/>
    </location>
</feature>
<keyword evidence="1" id="KW-0472">Membrane</keyword>
<feature type="transmembrane region" description="Helical" evidence="1">
    <location>
        <begin position="117"/>
        <end position="137"/>
    </location>
</feature>
<feature type="transmembrane region" description="Helical" evidence="1">
    <location>
        <begin position="367"/>
        <end position="387"/>
    </location>
</feature>
<evidence type="ECO:0000313" key="3">
    <source>
        <dbReference type="Proteomes" id="UP000271624"/>
    </source>
</evidence>
<feature type="transmembrane region" description="Helical" evidence="1">
    <location>
        <begin position="144"/>
        <end position="162"/>
    </location>
</feature>
<dbReference type="Proteomes" id="UP000271624">
    <property type="component" value="Unassembled WGS sequence"/>
</dbReference>
<evidence type="ECO:0000256" key="1">
    <source>
        <dbReference type="SAM" id="Phobius"/>
    </source>
</evidence>
<comment type="caution">
    <text evidence="2">The sequence shown here is derived from an EMBL/GenBank/DDBJ whole genome shotgun (WGS) entry which is preliminary data.</text>
</comment>
<organism evidence="2 3">
    <name type="scientific">Dulcicalothrix desertica PCC 7102</name>
    <dbReference type="NCBI Taxonomy" id="232991"/>
    <lineage>
        <taxon>Bacteria</taxon>
        <taxon>Bacillati</taxon>
        <taxon>Cyanobacteriota</taxon>
        <taxon>Cyanophyceae</taxon>
        <taxon>Nostocales</taxon>
        <taxon>Calotrichaceae</taxon>
        <taxon>Dulcicalothrix</taxon>
    </lineage>
</organism>
<name>A0A433VN80_9CYAN</name>
<evidence type="ECO:0000313" key="2">
    <source>
        <dbReference type="EMBL" id="RUT07588.1"/>
    </source>
</evidence>
<sequence length="782" mass="89679">MAKNILVFILIMYTTFKNITKKYKYLILLVLFLSFAFSILVIKDFSNPLAGAGDAEYWEYTGFYFSKNLHFTPFPHLDIVNNQAFYPYGVNSVFQPWSFERDILYAMFYKLFGVGPWLQIYYILTIVITFFGSFVLLVKYYGSAKATGVGLLVSFCNFYAIYKYPGHFAYSVIHWTTLSIITDFIIVRKFILTEKLSSTIIILRANLLILSLGQELGYIAGFSLTSFIISVVYVILIALRRYFTSPLKAIIKFNNTFVIIKNDLLLHKKISFILLGFCFVLSCIYLPLIFQITRGAKGFDFTGVNSGAWWANPLRLFIPYLPTLNPEILDSNKIWKDTSEQFFDGSPGLFIVIIGFLGLWQARKKIIIFIPLIVLFLLCLFYHPSNLPTLKIFPWFAFNRLATRSTVIYPIILGIFALYFNLNWLRNSSKQLVAGILVILACTEVFTVYSFKANYQPHLLNENFFRYMNYVKQQPGEAVLDWPFCIIGGNGVGAGAGLCPYYSKNGSIFALRRFHEKKVMGQYFGRLHPSQLNSYLEAGWQKLLIPNSPDIMKATQLARCFRSHEWSFFTDFYKYNDFAGINLYTDLLPESCVQEFYKRFGQPVFETTILAAGKVKFIPKYSELRSQVNLELGASIKFEPILDFAEGNLLTSPSRNSFISINGLSSIEETATEKWRWALGANTDIVFKMPESELLKLSFTFSNPIQAQNVVVELNGETKTAFKNLKKDVIIDNAIKLQALKGINHIVFKYKYWNGNQKTFAPGDNRAMSVNFRKLVIEPINN</sequence>
<feature type="transmembrane region" description="Helical" evidence="1">
    <location>
        <begin position="25"/>
        <end position="42"/>
    </location>
</feature>
<feature type="transmembrane region" description="Helical" evidence="1">
    <location>
        <begin position="270"/>
        <end position="290"/>
    </location>
</feature>
<protein>
    <submittedName>
        <fullName evidence="2">Uncharacterized protein</fullName>
    </submittedName>
</protein>
<reference evidence="2" key="1">
    <citation type="submission" date="2018-12" db="EMBL/GenBank/DDBJ databases">
        <authorList>
            <person name="Will S."/>
            <person name="Neumann-Schaal M."/>
            <person name="Henke P."/>
        </authorList>
    </citation>
    <scope>NUCLEOTIDE SEQUENCE</scope>
    <source>
        <strain evidence="2">PCC 7102</strain>
    </source>
</reference>
<accession>A0A433VN80</accession>